<feature type="transmembrane region" description="Helical" evidence="1">
    <location>
        <begin position="153"/>
        <end position="176"/>
    </location>
</feature>
<comment type="caution">
    <text evidence="2">The sequence shown here is derived from an EMBL/GenBank/DDBJ whole genome shotgun (WGS) entry which is preliminary data.</text>
</comment>
<keyword evidence="3" id="KW-1185">Reference proteome</keyword>
<dbReference type="Proteomes" id="UP000434582">
    <property type="component" value="Unassembled WGS sequence"/>
</dbReference>
<keyword evidence="1" id="KW-1133">Transmembrane helix</keyword>
<name>A0A7X1ZCU9_9PROT</name>
<dbReference type="RefSeq" id="WP_153341370.1">
    <property type="nucleotide sequence ID" value="NZ_WIVE01000006.1"/>
</dbReference>
<dbReference type="AlphaFoldDB" id="A0A7X1ZCU9"/>
<proteinExistence type="predicted"/>
<reference evidence="2 3" key="1">
    <citation type="submission" date="2019-10" db="EMBL/GenBank/DDBJ databases">
        <title>Draft whole-genome sequence of the purple nonsulfur photosynthetic bacterium Roseospira navarrensis DSM 15114.</title>
        <authorList>
            <person name="Kyndt J.A."/>
            <person name="Meyer T.E."/>
        </authorList>
    </citation>
    <scope>NUCLEOTIDE SEQUENCE [LARGE SCALE GENOMIC DNA]</scope>
    <source>
        <strain evidence="2 3">DSM 15114</strain>
    </source>
</reference>
<evidence type="ECO:0000313" key="2">
    <source>
        <dbReference type="EMBL" id="MQX35659.1"/>
    </source>
</evidence>
<evidence type="ECO:0000256" key="1">
    <source>
        <dbReference type="SAM" id="Phobius"/>
    </source>
</evidence>
<gene>
    <name evidence="2" type="ORF">GHC57_03920</name>
</gene>
<accession>A0A7X1ZCU9</accession>
<protein>
    <submittedName>
        <fullName evidence="2">Uncharacterized protein</fullName>
    </submittedName>
</protein>
<keyword evidence="1" id="KW-0812">Transmembrane</keyword>
<organism evidence="2 3">
    <name type="scientific">Roseospira navarrensis</name>
    <dbReference type="NCBI Taxonomy" id="140058"/>
    <lineage>
        <taxon>Bacteria</taxon>
        <taxon>Pseudomonadati</taxon>
        <taxon>Pseudomonadota</taxon>
        <taxon>Alphaproteobacteria</taxon>
        <taxon>Rhodospirillales</taxon>
        <taxon>Rhodospirillaceae</taxon>
        <taxon>Roseospira</taxon>
    </lineage>
</organism>
<sequence length="200" mass="22580">MKARLTLQSADYETRDLGRVSVRRGVARFRRIPWDRLRREAARLRDAGQDWCPPGLYVEVSSIWGQEVSLHLYVPDPDDDRFDGLARETLGDDLAAQARRRAAPETLDRGLSPEAAAARLGRFLDDLDDTLLQPTGYEYSRTAVSRSDYRGGLLTLMAIVTVAALVCAVLLASLFLRLPAIRPDWFWDLMDALPWLHDLA</sequence>
<dbReference type="EMBL" id="WIVE01000006">
    <property type="protein sequence ID" value="MQX35659.1"/>
    <property type="molecule type" value="Genomic_DNA"/>
</dbReference>
<dbReference type="OrthoDB" id="9855440at2"/>
<keyword evidence="1" id="KW-0472">Membrane</keyword>
<evidence type="ECO:0000313" key="3">
    <source>
        <dbReference type="Proteomes" id="UP000434582"/>
    </source>
</evidence>